<name>A0ABX7TKS1_STRCY</name>
<evidence type="ECO:0000313" key="2">
    <source>
        <dbReference type="Proteomes" id="UP000663908"/>
    </source>
</evidence>
<evidence type="ECO:0000313" key="1">
    <source>
        <dbReference type="EMBL" id="QTD96178.1"/>
    </source>
</evidence>
<dbReference type="EMBL" id="CP071839">
    <property type="protein sequence ID" value="QTD96178.1"/>
    <property type="molecule type" value="Genomic_DNA"/>
</dbReference>
<protein>
    <submittedName>
        <fullName evidence="1">Uncharacterized protein</fullName>
    </submittedName>
</protein>
<sequence length="46" mass="4771">MFAAGVVVTAGRRAPVCVDGLVFDRLVNGGSVQEEEIRGLVAAALR</sequence>
<proteinExistence type="predicted"/>
<dbReference type="Proteomes" id="UP000663908">
    <property type="component" value="Chromosome"/>
</dbReference>
<reference evidence="1 2" key="1">
    <citation type="submission" date="2021-03" db="EMBL/GenBank/DDBJ databases">
        <title>Complete genome sequence of Streptomyces cyanogenus S136, producer of anticancer angucycline landomycin A.</title>
        <authorList>
            <person name="Hrab P."/>
            <person name="Ruckert C."/>
            <person name="Busche T."/>
            <person name="Ostash I."/>
            <person name="Kalinowski J."/>
            <person name="Fedorenko V."/>
            <person name="Yushchuk O."/>
            <person name="Ostash B."/>
        </authorList>
    </citation>
    <scope>NUCLEOTIDE SEQUENCE [LARGE SCALE GENOMIC DNA]</scope>
    <source>
        <strain evidence="1 2">S136</strain>
    </source>
</reference>
<gene>
    <name evidence="1" type="ORF">S1361_02405</name>
</gene>
<accession>A0ABX7TKS1</accession>
<keyword evidence="2" id="KW-1185">Reference proteome</keyword>
<organism evidence="1 2">
    <name type="scientific">Streptomyces cyanogenus</name>
    <dbReference type="NCBI Taxonomy" id="80860"/>
    <lineage>
        <taxon>Bacteria</taxon>
        <taxon>Bacillati</taxon>
        <taxon>Actinomycetota</taxon>
        <taxon>Actinomycetes</taxon>
        <taxon>Kitasatosporales</taxon>
        <taxon>Streptomycetaceae</taxon>
        <taxon>Streptomyces</taxon>
    </lineage>
</organism>